<organism evidence="2 3">
    <name type="scientific">Mixia osmundae (strain CBS 9802 / IAM 14324 / JCM 22182 / KY 12970)</name>
    <dbReference type="NCBI Taxonomy" id="764103"/>
    <lineage>
        <taxon>Eukaryota</taxon>
        <taxon>Fungi</taxon>
        <taxon>Dikarya</taxon>
        <taxon>Basidiomycota</taxon>
        <taxon>Pucciniomycotina</taxon>
        <taxon>Mixiomycetes</taxon>
        <taxon>Mixiales</taxon>
        <taxon>Mixiaceae</taxon>
        <taxon>Mixia</taxon>
    </lineage>
</organism>
<reference evidence="2 3" key="2">
    <citation type="journal article" date="2012" name="Open Biol.">
        <title>Characteristics of nucleosomes and linker DNA regions on the genome of the basidiomycete Mixia osmundae revealed by mono- and dinucleosome mapping.</title>
        <authorList>
            <person name="Nishida H."/>
            <person name="Kondo S."/>
            <person name="Matsumoto T."/>
            <person name="Suzuki Y."/>
            <person name="Yoshikawa H."/>
            <person name="Taylor T.D."/>
            <person name="Sugiyama J."/>
        </authorList>
    </citation>
    <scope>NUCLEOTIDE SEQUENCE [LARGE SCALE GENOMIC DNA]</scope>
    <source>
        <strain evidence="3">CBS 9802 / IAM 14324 / JCM 22182 / KY 12970</strain>
    </source>
</reference>
<feature type="chain" id="PRO_5009955790" evidence="1">
    <location>
        <begin position="35"/>
        <end position="260"/>
    </location>
</feature>
<proteinExistence type="predicted"/>
<evidence type="ECO:0000313" key="2">
    <source>
        <dbReference type="EMBL" id="GAA97734.1"/>
    </source>
</evidence>
<dbReference type="AlphaFoldDB" id="G7E4H4"/>
<keyword evidence="3" id="KW-1185">Reference proteome</keyword>
<protein>
    <submittedName>
        <fullName evidence="2">Uncharacterized protein</fullName>
    </submittedName>
</protein>
<accession>G7E4H4</accession>
<keyword evidence="1" id="KW-0732">Signal</keyword>
<dbReference type="HOGENOM" id="CLU_1069933_0_0_1"/>
<evidence type="ECO:0000256" key="1">
    <source>
        <dbReference type="SAM" id="SignalP"/>
    </source>
</evidence>
<reference evidence="2 3" key="1">
    <citation type="journal article" date="2011" name="J. Gen. Appl. Microbiol.">
        <title>Draft genome sequencing of the enigmatic basidiomycete Mixia osmundae.</title>
        <authorList>
            <person name="Nishida H."/>
            <person name="Nagatsuka Y."/>
            <person name="Sugiyama J."/>
        </authorList>
    </citation>
    <scope>NUCLEOTIDE SEQUENCE [LARGE SCALE GENOMIC DNA]</scope>
    <source>
        <strain evidence="3">CBS 9802 / IAM 14324 / JCM 22182 / KY 12970</strain>
    </source>
</reference>
<sequence length="260" mass="28964">MLFRSPCPGLSRPLCTEKLLSTLIFSLWTVLCIAGPGHVKQDETPVMWRYVWLEQVQQCAGTAQIINYDDRSKVSVPFTELVHSFGGSAQLAANLLTSMVVSKLPQNARIVILDTRETEEDYEYDYSLRIDANVLQESDSTEPTDEDQTKISPCCSAELKMKLTLQVLWAELETTSAQYEVACGPYVDLCISRYPTYVEWTCQAANKIRLSKLQEDETIATSLTAHNAEDNSEQVCEAHCMLLIERGLLPAGGPFSASPV</sequence>
<dbReference type="RefSeq" id="XP_014564812.1">
    <property type="nucleotide sequence ID" value="XM_014709326.1"/>
</dbReference>
<evidence type="ECO:0000313" key="3">
    <source>
        <dbReference type="Proteomes" id="UP000009131"/>
    </source>
</evidence>
<comment type="caution">
    <text evidence="2">The sequence shown here is derived from an EMBL/GenBank/DDBJ whole genome shotgun (WGS) entry which is preliminary data.</text>
</comment>
<dbReference type="EMBL" id="BABT02000134">
    <property type="protein sequence ID" value="GAA97734.1"/>
    <property type="molecule type" value="Genomic_DNA"/>
</dbReference>
<gene>
    <name evidence="2" type="primary">Mo04413</name>
    <name evidence="2" type="ORF">E5Q_04413</name>
</gene>
<feature type="signal peptide" evidence="1">
    <location>
        <begin position="1"/>
        <end position="34"/>
    </location>
</feature>
<name>G7E4H4_MIXOS</name>
<dbReference type="InParanoid" id="G7E4H4"/>
<dbReference type="Proteomes" id="UP000009131">
    <property type="component" value="Unassembled WGS sequence"/>
</dbReference>